<evidence type="ECO:0000256" key="10">
    <source>
        <dbReference type="SAM" id="Phobius"/>
    </source>
</evidence>
<gene>
    <name evidence="11" type="ORF">E7201_10880</name>
</gene>
<dbReference type="EMBL" id="SVBY01000115">
    <property type="protein sequence ID" value="MBE6093645.1"/>
    <property type="molecule type" value="Genomic_DNA"/>
</dbReference>
<sequence>VVFAVLGEYLWQKGMHQPITAFDGSACITGLLLAMSMSPLLPPYMVAIGSLLAIVVAKQSMGGLGFNIFNPAHIGRAALMVSWPVAMTTWTKMADASGAVDAMTSATPLNILKMQGYDALIATFGSQSDLYWNLFIGTRNGSLGETSTLLLLLGGLYLIWKGYVNWQVPVTMIATVALLTWIFGPAGLFTGDPVFHVMAGGLMLGAFFMATDMVTIPMTIKGQLIFAVGAGALTVLIRLVGGYPEGVCYSLLLMNAVTPFIDRFCKPRIFGAGGAKS</sequence>
<dbReference type="NCBIfam" id="TIGR01946">
    <property type="entry name" value="rnfD"/>
    <property type="match status" value="1"/>
</dbReference>
<comment type="caution">
    <text evidence="11">The sequence shown here is derived from an EMBL/GenBank/DDBJ whole genome shotgun (WGS) entry which is preliminary data.</text>
</comment>
<keyword evidence="3" id="KW-0285">Flavoprotein</keyword>
<feature type="transmembrane region" description="Helical" evidence="10">
    <location>
        <begin position="166"/>
        <end position="183"/>
    </location>
</feature>
<dbReference type="AlphaFoldDB" id="A0A927WPM2"/>
<evidence type="ECO:0000256" key="7">
    <source>
        <dbReference type="ARBA" id="ARBA00022982"/>
    </source>
</evidence>
<keyword evidence="4" id="KW-0288">FMN</keyword>
<proteinExistence type="predicted"/>
<evidence type="ECO:0000256" key="6">
    <source>
        <dbReference type="ARBA" id="ARBA00022967"/>
    </source>
</evidence>
<protein>
    <submittedName>
        <fullName evidence="11">RnfABCDGE type electron transport complex subunit D</fullName>
    </submittedName>
</protein>
<evidence type="ECO:0000256" key="5">
    <source>
        <dbReference type="ARBA" id="ARBA00022692"/>
    </source>
</evidence>
<name>A0A927WPM2_SELRU</name>
<keyword evidence="7" id="KW-0249">Electron transport</keyword>
<dbReference type="GO" id="GO:0005886">
    <property type="term" value="C:plasma membrane"/>
    <property type="evidence" value="ECO:0007669"/>
    <property type="project" value="TreeGrafter"/>
</dbReference>
<accession>A0A927WPM2</accession>
<evidence type="ECO:0000256" key="9">
    <source>
        <dbReference type="ARBA" id="ARBA00023136"/>
    </source>
</evidence>
<evidence type="ECO:0000256" key="3">
    <source>
        <dbReference type="ARBA" id="ARBA00022630"/>
    </source>
</evidence>
<evidence type="ECO:0000256" key="4">
    <source>
        <dbReference type="ARBA" id="ARBA00022643"/>
    </source>
</evidence>
<dbReference type="Proteomes" id="UP000761380">
    <property type="component" value="Unassembled WGS sequence"/>
</dbReference>
<dbReference type="PANTHER" id="PTHR30578:SF0">
    <property type="entry name" value="ION-TRANSLOCATING OXIDOREDUCTASE COMPLEX SUBUNIT D"/>
    <property type="match status" value="1"/>
</dbReference>
<dbReference type="GO" id="GO:0055085">
    <property type="term" value="P:transmembrane transport"/>
    <property type="evidence" value="ECO:0007669"/>
    <property type="project" value="InterPro"/>
</dbReference>
<dbReference type="InterPro" id="IPR011303">
    <property type="entry name" value="RnfD_bac"/>
</dbReference>
<evidence type="ECO:0000256" key="2">
    <source>
        <dbReference type="ARBA" id="ARBA00022553"/>
    </source>
</evidence>
<feature type="non-terminal residue" evidence="11">
    <location>
        <position position="1"/>
    </location>
</feature>
<evidence type="ECO:0000256" key="1">
    <source>
        <dbReference type="ARBA" id="ARBA00022448"/>
    </source>
</evidence>
<organism evidence="11 12">
    <name type="scientific">Selenomonas ruminantium</name>
    <dbReference type="NCBI Taxonomy" id="971"/>
    <lineage>
        <taxon>Bacteria</taxon>
        <taxon>Bacillati</taxon>
        <taxon>Bacillota</taxon>
        <taxon>Negativicutes</taxon>
        <taxon>Selenomonadales</taxon>
        <taxon>Selenomonadaceae</taxon>
        <taxon>Selenomonas</taxon>
    </lineage>
</organism>
<keyword evidence="5 10" id="KW-0812">Transmembrane</keyword>
<keyword evidence="9 10" id="KW-0472">Membrane</keyword>
<dbReference type="Pfam" id="PF03116">
    <property type="entry name" value="NQR2_RnfD_RnfE"/>
    <property type="match status" value="1"/>
</dbReference>
<dbReference type="GO" id="GO:0022900">
    <property type="term" value="P:electron transport chain"/>
    <property type="evidence" value="ECO:0007669"/>
    <property type="project" value="InterPro"/>
</dbReference>
<reference evidence="11" key="1">
    <citation type="submission" date="2019-04" db="EMBL/GenBank/DDBJ databases">
        <title>Evolution of Biomass-Degrading Anaerobic Consortia Revealed by Metagenomics.</title>
        <authorList>
            <person name="Peng X."/>
        </authorList>
    </citation>
    <scope>NUCLEOTIDE SEQUENCE</scope>
    <source>
        <strain evidence="11">SIG240</strain>
    </source>
</reference>
<feature type="transmembrane region" description="Helical" evidence="10">
    <location>
        <begin position="222"/>
        <end position="241"/>
    </location>
</feature>
<keyword evidence="1" id="KW-0813">Transport</keyword>
<evidence type="ECO:0000256" key="8">
    <source>
        <dbReference type="ARBA" id="ARBA00022989"/>
    </source>
</evidence>
<evidence type="ECO:0000313" key="11">
    <source>
        <dbReference type="EMBL" id="MBE6093645.1"/>
    </source>
</evidence>
<dbReference type="InterPro" id="IPR004338">
    <property type="entry name" value="NqrB/RnfD"/>
</dbReference>
<feature type="transmembrane region" description="Helical" evidence="10">
    <location>
        <begin position="142"/>
        <end position="160"/>
    </location>
</feature>
<keyword evidence="8 10" id="KW-1133">Transmembrane helix</keyword>
<feature type="transmembrane region" description="Helical" evidence="10">
    <location>
        <begin position="40"/>
        <end position="57"/>
    </location>
</feature>
<dbReference type="PANTHER" id="PTHR30578">
    <property type="entry name" value="ELECTRON TRANSPORT COMPLEX PROTEIN RNFD"/>
    <property type="match status" value="1"/>
</dbReference>
<keyword evidence="6" id="KW-1278">Translocase</keyword>
<feature type="transmembrane region" description="Helical" evidence="10">
    <location>
        <begin position="195"/>
        <end position="216"/>
    </location>
</feature>
<evidence type="ECO:0000313" key="12">
    <source>
        <dbReference type="Proteomes" id="UP000761380"/>
    </source>
</evidence>
<keyword evidence="2" id="KW-0597">Phosphoprotein</keyword>